<reference evidence="1" key="1">
    <citation type="journal article" date="2015" name="Nature">
        <title>Complex archaea that bridge the gap between prokaryotes and eukaryotes.</title>
        <authorList>
            <person name="Spang A."/>
            <person name="Saw J.H."/>
            <person name="Jorgensen S.L."/>
            <person name="Zaremba-Niedzwiedzka K."/>
            <person name="Martijn J."/>
            <person name="Lind A.E."/>
            <person name="van Eijk R."/>
            <person name="Schleper C."/>
            <person name="Guy L."/>
            <person name="Ettema T.J."/>
        </authorList>
    </citation>
    <scope>NUCLEOTIDE SEQUENCE</scope>
</reference>
<comment type="caution">
    <text evidence="1">The sequence shown here is derived from an EMBL/GenBank/DDBJ whole genome shotgun (WGS) entry which is preliminary data.</text>
</comment>
<evidence type="ECO:0000313" key="1">
    <source>
        <dbReference type="EMBL" id="KKN68360.1"/>
    </source>
</evidence>
<name>A0A0F9SHH9_9ZZZZ</name>
<organism evidence="1">
    <name type="scientific">marine sediment metagenome</name>
    <dbReference type="NCBI Taxonomy" id="412755"/>
    <lineage>
        <taxon>unclassified sequences</taxon>
        <taxon>metagenomes</taxon>
        <taxon>ecological metagenomes</taxon>
    </lineage>
</organism>
<sequence length="68" mass="7605">MVSNIGRVVEHKRMVVELVHGERVEVDAMIASNNKIILKTLTDSGIKERIVDMFDVLDGSFKDETAGF</sequence>
<proteinExistence type="predicted"/>
<gene>
    <name evidence="1" type="ORF">LCGC14_0452360</name>
</gene>
<dbReference type="EMBL" id="LAZR01000451">
    <property type="protein sequence ID" value="KKN68360.1"/>
    <property type="molecule type" value="Genomic_DNA"/>
</dbReference>
<accession>A0A0F9SHH9</accession>
<dbReference type="AlphaFoldDB" id="A0A0F9SHH9"/>
<protein>
    <submittedName>
        <fullName evidence="1">Uncharacterized protein</fullName>
    </submittedName>
</protein>